<proteinExistence type="predicted"/>
<evidence type="ECO:0000259" key="1">
    <source>
        <dbReference type="Pfam" id="PF01471"/>
    </source>
</evidence>
<dbReference type="InterPro" id="IPR036366">
    <property type="entry name" value="PGBDSf"/>
</dbReference>
<protein>
    <submittedName>
        <fullName evidence="2">Peptidoglycan-binding protein</fullName>
    </submittedName>
</protein>
<keyword evidence="3" id="KW-1185">Reference proteome</keyword>
<gene>
    <name evidence="2" type="ORF">H8709_08130</name>
</gene>
<dbReference type="InterPro" id="IPR002477">
    <property type="entry name" value="Peptidoglycan-bd-like"/>
</dbReference>
<accession>A0A926EBK9</accession>
<dbReference type="RefSeq" id="WP_262397887.1">
    <property type="nucleotide sequence ID" value="NZ_JACRTC010000005.1"/>
</dbReference>
<dbReference type="AlphaFoldDB" id="A0A926EBK9"/>
<dbReference type="InterPro" id="IPR036365">
    <property type="entry name" value="PGBD-like_sf"/>
</dbReference>
<dbReference type="Proteomes" id="UP000660861">
    <property type="component" value="Unassembled WGS sequence"/>
</dbReference>
<dbReference type="EMBL" id="JACRTC010000005">
    <property type="protein sequence ID" value="MBC8570793.1"/>
    <property type="molecule type" value="Genomic_DNA"/>
</dbReference>
<evidence type="ECO:0000313" key="3">
    <source>
        <dbReference type="Proteomes" id="UP000660861"/>
    </source>
</evidence>
<dbReference type="SUPFAM" id="SSF47090">
    <property type="entry name" value="PGBD-like"/>
    <property type="match status" value="1"/>
</dbReference>
<sequence length="178" mass="19901">MATTINESIGQPIRSLQTMLRIISQYDSAVSAVIPDGIYANDTVTSVSSFQKRHGLPVTGEADHDTWYSIAEEHRRALVEVGPAEPVNPIFQKSQVIRPLEVNDHLYMIHGMLLAIGEHYPTLPRVSCNNVHDEASIAAARWLQVRAGIEPVGDINRSTWRYLARLYRITIGDGTRRV</sequence>
<reference evidence="2" key="1">
    <citation type="submission" date="2020-08" db="EMBL/GenBank/DDBJ databases">
        <title>Genome public.</title>
        <authorList>
            <person name="Liu C."/>
            <person name="Sun Q."/>
        </authorList>
    </citation>
    <scope>NUCLEOTIDE SEQUENCE</scope>
    <source>
        <strain evidence="2">NSJ-54</strain>
    </source>
</reference>
<name>A0A926EBK9_9FIRM</name>
<evidence type="ECO:0000313" key="2">
    <source>
        <dbReference type="EMBL" id="MBC8570793.1"/>
    </source>
</evidence>
<dbReference type="Pfam" id="PF01471">
    <property type="entry name" value="PG_binding_1"/>
    <property type="match status" value="1"/>
</dbReference>
<comment type="caution">
    <text evidence="2">The sequence shown here is derived from an EMBL/GenBank/DDBJ whole genome shotgun (WGS) entry which is preliminary data.</text>
</comment>
<organism evidence="2 3">
    <name type="scientific">Zongyangia hominis</name>
    <dbReference type="NCBI Taxonomy" id="2763677"/>
    <lineage>
        <taxon>Bacteria</taxon>
        <taxon>Bacillati</taxon>
        <taxon>Bacillota</taxon>
        <taxon>Clostridia</taxon>
        <taxon>Eubacteriales</taxon>
        <taxon>Oscillospiraceae</taxon>
        <taxon>Zongyangia</taxon>
    </lineage>
</organism>
<feature type="domain" description="Peptidoglycan binding-like" evidence="1">
    <location>
        <begin position="10"/>
        <end position="68"/>
    </location>
</feature>
<dbReference type="Gene3D" id="1.10.101.10">
    <property type="entry name" value="PGBD-like superfamily/PGBD"/>
    <property type="match status" value="1"/>
</dbReference>